<dbReference type="Proteomes" id="UP001060215">
    <property type="component" value="Chromosome 14"/>
</dbReference>
<gene>
    <name evidence="1" type="ORF">LOK49_LG13G00430</name>
</gene>
<keyword evidence="2" id="KW-1185">Reference proteome</keyword>
<name>A0ACC0FMW9_9ERIC</name>
<reference evidence="1 2" key="1">
    <citation type="journal article" date="2022" name="Plant J.">
        <title>Chromosome-level genome of Camellia lanceoleosa provides a valuable resource for understanding genome evolution and self-incompatibility.</title>
        <authorList>
            <person name="Gong W."/>
            <person name="Xiao S."/>
            <person name="Wang L."/>
            <person name="Liao Z."/>
            <person name="Chang Y."/>
            <person name="Mo W."/>
            <person name="Hu G."/>
            <person name="Li W."/>
            <person name="Zhao G."/>
            <person name="Zhu H."/>
            <person name="Hu X."/>
            <person name="Ji K."/>
            <person name="Xiang X."/>
            <person name="Song Q."/>
            <person name="Yuan D."/>
            <person name="Jin S."/>
            <person name="Zhang L."/>
        </authorList>
    </citation>
    <scope>NUCLEOTIDE SEQUENCE [LARGE SCALE GENOMIC DNA]</scope>
    <source>
        <strain evidence="1">SQ_2022a</strain>
    </source>
</reference>
<evidence type="ECO:0000313" key="1">
    <source>
        <dbReference type="EMBL" id="KAI7989462.1"/>
    </source>
</evidence>
<organism evidence="1 2">
    <name type="scientific">Camellia lanceoleosa</name>
    <dbReference type="NCBI Taxonomy" id="1840588"/>
    <lineage>
        <taxon>Eukaryota</taxon>
        <taxon>Viridiplantae</taxon>
        <taxon>Streptophyta</taxon>
        <taxon>Embryophyta</taxon>
        <taxon>Tracheophyta</taxon>
        <taxon>Spermatophyta</taxon>
        <taxon>Magnoliopsida</taxon>
        <taxon>eudicotyledons</taxon>
        <taxon>Gunneridae</taxon>
        <taxon>Pentapetalae</taxon>
        <taxon>asterids</taxon>
        <taxon>Ericales</taxon>
        <taxon>Theaceae</taxon>
        <taxon>Camellia</taxon>
    </lineage>
</organism>
<protein>
    <submittedName>
        <fullName evidence="1">Gibberellin 3-beta-dioxygenase 1</fullName>
    </submittedName>
</protein>
<proteinExistence type="predicted"/>
<comment type="caution">
    <text evidence="1">The sequence shown here is derived from an EMBL/GenBank/DDBJ whole genome shotgun (WGS) entry which is preliminary data.</text>
</comment>
<dbReference type="EMBL" id="CM045771">
    <property type="protein sequence ID" value="KAI7989462.1"/>
    <property type="molecule type" value="Genomic_DNA"/>
</dbReference>
<evidence type="ECO:0000313" key="2">
    <source>
        <dbReference type="Proteomes" id="UP001060215"/>
    </source>
</evidence>
<accession>A0ACC0FMW9</accession>
<sequence>MNSISESFKSHPLHLNHIIPLDFNSLPKVPDSHTWTLPKSNHNSLSTESIPIIDLLGDSKNTNELIQQACEKWGVFQIINHGVPITLLYQIEHQTRRLFALPAKQKLRAMRSPDGLTGYGVARIAPFFPKLMWSEGFSAVGSPEEHARQLWPHDYTTFCYVMEDYQKEMQALSEIIMGLMVTSLGLTHEDVKWFKPNNRSKPPQALLQLNSYPVCPDPSQAMGLAPHTDSSLLTLLYQSNTSGLQVLHGNSGWVTVPPLADALVVNVGDLMHILSNGRFKTTLHRAVVNKAEHRISVAYFFGPSRDAKISPLIKLTDHNHLPLYRPVTWKEYLGVKATYFNKALDLIRLDTFSTI</sequence>